<evidence type="ECO:0000256" key="5">
    <source>
        <dbReference type="ARBA" id="ARBA00022989"/>
    </source>
</evidence>
<comment type="similarity">
    <text evidence="2">Belongs to the DoxX family.</text>
</comment>
<proteinExistence type="inferred from homology"/>
<dbReference type="STRING" id="1801752.A3J61_01685"/>
<accession>A0A1F6VPN9</accession>
<reference evidence="8 9" key="1">
    <citation type="journal article" date="2016" name="Nat. Commun.">
        <title>Thousands of microbial genomes shed light on interconnected biogeochemical processes in an aquifer system.</title>
        <authorList>
            <person name="Anantharaman K."/>
            <person name="Brown C.T."/>
            <person name="Hug L.A."/>
            <person name="Sharon I."/>
            <person name="Castelle C.J."/>
            <person name="Probst A.J."/>
            <person name="Thomas B.C."/>
            <person name="Singh A."/>
            <person name="Wilkins M.J."/>
            <person name="Karaoz U."/>
            <person name="Brodie E.L."/>
            <person name="Williams K.H."/>
            <person name="Hubbard S.S."/>
            <person name="Banfield J.F."/>
        </authorList>
    </citation>
    <scope>NUCLEOTIDE SEQUENCE [LARGE SCALE GENOMIC DNA]</scope>
</reference>
<organism evidence="8 9">
    <name type="scientific">Candidatus Nomurabacteria bacterium RIFCSPHIGHO2_02_FULL_38_15</name>
    <dbReference type="NCBI Taxonomy" id="1801752"/>
    <lineage>
        <taxon>Bacteria</taxon>
        <taxon>Candidatus Nomuraibacteriota</taxon>
    </lineage>
</organism>
<feature type="transmembrane region" description="Helical" evidence="7">
    <location>
        <begin position="66"/>
        <end position="86"/>
    </location>
</feature>
<dbReference type="PANTHER" id="PTHR33452">
    <property type="entry name" value="OXIDOREDUCTASE CATD-RELATED"/>
    <property type="match status" value="1"/>
</dbReference>
<keyword evidence="4 7" id="KW-0812">Transmembrane</keyword>
<evidence type="ECO:0000256" key="2">
    <source>
        <dbReference type="ARBA" id="ARBA00006679"/>
    </source>
</evidence>
<sequence length="149" mass="15529">MKKFKNPNTAILILRLFVGAIFITHGVLKLMNIAGTEGFFQMIGMPGWLGVAVGVVETLAGLSMVLGYFTFASAIAIAIIMLVAIIKVKVPMGGILAAEIDMAMLVSAVVIFMTGPGKYSLGNKCGCVGNCGCETNTCTNGDCGCSCHK</sequence>
<gene>
    <name evidence="8" type="ORF">A3J61_01685</name>
</gene>
<name>A0A1F6VPN9_9BACT</name>
<evidence type="ECO:0008006" key="10">
    <source>
        <dbReference type="Google" id="ProtNLM"/>
    </source>
</evidence>
<dbReference type="AlphaFoldDB" id="A0A1F6VPN9"/>
<dbReference type="InterPro" id="IPR051907">
    <property type="entry name" value="DoxX-like_oxidoreductase"/>
</dbReference>
<dbReference type="InterPro" id="IPR032808">
    <property type="entry name" value="DoxX"/>
</dbReference>
<dbReference type="Pfam" id="PF07681">
    <property type="entry name" value="DoxX"/>
    <property type="match status" value="1"/>
</dbReference>
<dbReference type="PANTHER" id="PTHR33452:SF1">
    <property type="entry name" value="INNER MEMBRANE PROTEIN YPHA-RELATED"/>
    <property type="match status" value="1"/>
</dbReference>
<evidence type="ECO:0000256" key="7">
    <source>
        <dbReference type="SAM" id="Phobius"/>
    </source>
</evidence>
<evidence type="ECO:0000256" key="1">
    <source>
        <dbReference type="ARBA" id="ARBA00004651"/>
    </source>
</evidence>
<keyword evidence="3" id="KW-1003">Cell membrane</keyword>
<evidence type="ECO:0000256" key="4">
    <source>
        <dbReference type="ARBA" id="ARBA00022692"/>
    </source>
</evidence>
<feature type="transmembrane region" description="Helical" evidence="7">
    <location>
        <begin position="92"/>
        <end position="114"/>
    </location>
</feature>
<dbReference type="Proteomes" id="UP000179686">
    <property type="component" value="Unassembled WGS sequence"/>
</dbReference>
<evidence type="ECO:0000313" key="9">
    <source>
        <dbReference type="Proteomes" id="UP000179686"/>
    </source>
</evidence>
<dbReference type="GO" id="GO:0005886">
    <property type="term" value="C:plasma membrane"/>
    <property type="evidence" value="ECO:0007669"/>
    <property type="project" value="UniProtKB-SubCell"/>
</dbReference>
<comment type="caution">
    <text evidence="8">The sequence shown here is derived from an EMBL/GenBank/DDBJ whole genome shotgun (WGS) entry which is preliminary data.</text>
</comment>
<dbReference type="EMBL" id="MFUC01000027">
    <property type="protein sequence ID" value="OGI71608.1"/>
    <property type="molecule type" value="Genomic_DNA"/>
</dbReference>
<evidence type="ECO:0000256" key="3">
    <source>
        <dbReference type="ARBA" id="ARBA00022475"/>
    </source>
</evidence>
<feature type="transmembrane region" description="Helical" evidence="7">
    <location>
        <begin position="12"/>
        <end position="33"/>
    </location>
</feature>
<keyword evidence="6 7" id="KW-0472">Membrane</keyword>
<keyword evidence="5 7" id="KW-1133">Transmembrane helix</keyword>
<comment type="subcellular location">
    <subcellularLocation>
        <location evidence="1">Cell membrane</location>
        <topology evidence="1">Multi-pass membrane protein</topology>
    </subcellularLocation>
</comment>
<evidence type="ECO:0000313" key="8">
    <source>
        <dbReference type="EMBL" id="OGI71608.1"/>
    </source>
</evidence>
<protein>
    <recommendedName>
        <fullName evidence="10">DoxX family protein</fullName>
    </recommendedName>
</protein>
<evidence type="ECO:0000256" key="6">
    <source>
        <dbReference type="ARBA" id="ARBA00023136"/>
    </source>
</evidence>